<feature type="transmembrane region" description="Helical" evidence="1">
    <location>
        <begin position="68"/>
        <end position="89"/>
    </location>
</feature>
<feature type="transmembrane region" description="Helical" evidence="1">
    <location>
        <begin position="30"/>
        <end position="47"/>
    </location>
</feature>
<keyword evidence="3" id="KW-1185">Reference proteome</keyword>
<keyword evidence="1" id="KW-1133">Transmembrane helix</keyword>
<protein>
    <submittedName>
        <fullName evidence="2">Uncharacterized protein</fullName>
    </submittedName>
</protein>
<organism evidence="2 3">
    <name type="scientific">Proteiniclasticum ruminis</name>
    <dbReference type="NCBI Taxonomy" id="398199"/>
    <lineage>
        <taxon>Bacteria</taxon>
        <taxon>Bacillati</taxon>
        <taxon>Bacillota</taxon>
        <taxon>Clostridia</taxon>
        <taxon>Eubacteriales</taxon>
        <taxon>Clostridiaceae</taxon>
        <taxon>Proteiniclasticum</taxon>
    </lineage>
</organism>
<evidence type="ECO:0000256" key="1">
    <source>
        <dbReference type="SAM" id="Phobius"/>
    </source>
</evidence>
<name>A0A1I5EAV6_9CLOT</name>
<accession>A0A1I5EAV6</accession>
<dbReference type="AlphaFoldDB" id="A0A1I5EAV6"/>
<dbReference type="RefSeq" id="WP_074912830.1">
    <property type="nucleotide sequence ID" value="NZ_FOVK01000015.1"/>
</dbReference>
<reference evidence="2 3" key="1">
    <citation type="submission" date="2016-10" db="EMBL/GenBank/DDBJ databases">
        <authorList>
            <person name="de Groot N.N."/>
        </authorList>
    </citation>
    <scope>NUCLEOTIDE SEQUENCE [LARGE SCALE GENOMIC DNA]</scope>
    <source>
        <strain evidence="2 3">ML2</strain>
    </source>
</reference>
<feature type="transmembrane region" description="Helical" evidence="1">
    <location>
        <begin position="7"/>
        <end position="24"/>
    </location>
</feature>
<keyword evidence="1" id="KW-0812">Transmembrane</keyword>
<keyword evidence="1" id="KW-0472">Membrane</keyword>
<evidence type="ECO:0000313" key="2">
    <source>
        <dbReference type="EMBL" id="SFO08652.1"/>
    </source>
</evidence>
<proteinExistence type="predicted"/>
<sequence length="90" mass="10219">MRNKKTLVFITLAIGTILLMQVRLYPEKPAFDFGKNVVLMIAFFAFLNSAFKPENKYSITNLLKTKPILLIGILATLTLIGVVLQVMLFW</sequence>
<gene>
    <name evidence="2" type="ORF">SAMN04488695_1159</name>
</gene>
<evidence type="ECO:0000313" key="3">
    <source>
        <dbReference type="Proteomes" id="UP000181899"/>
    </source>
</evidence>
<dbReference type="EMBL" id="FOVK01000015">
    <property type="protein sequence ID" value="SFO08652.1"/>
    <property type="molecule type" value="Genomic_DNA"/>
</dbReference>
<dbReference type="Proteomes" id="UP000181899">
    <property type="component" value="Unassembled WGS sequence"/>
</dbReference>